<name>A0A5J9VPU0_9POAL</name>
<dbReference type="Gramene" id="TVU38219">
    <property type="protein sequence ID" value="TVU38219"/>
    <property type="gene ID" value="EJB05_11576"/>
</dbReference>
<protein>
    <recommendedName>
        <fullName evidence="3">DUF1618 domain-containing protein</fullName>
    </recommendedName>
</protein>
<dbReference type="PANTHER" id="PTHR33085">
    <property type="entry name" value="OS12G0113100 PROTEIN-RELATED"/>
    <property type="match status" value="1"/>
</dbReference>
<sequence length="386" mass="42281">MGSSRRFLNLIVDNGVPGCRSLYCVDPTRFFNTTHNGNGSGESKRLRNAAATCAPAAVAGNKKNDVSKMESLQLPNPIFNLGASRSDPNEPRKIDCFPLVDRRLICADHHRRSYLFEADTRRVVTLPRLHAPNTEDVDDRDCGGGGTLFVMERVPEPQPAAAAGVGSQFEAFVYRKPRSNRYFKSWDCQLLLPPPYVRDAATQTRCPEITSYGVVNDGSHVFISVDGIGTYFLDAESHTWSEVREWTMPFYGKVEYAPDPKLWFGVSAATNAQVLAAADLSMDSQPQLVGDCKELDLPEGWKQCKESQLVNLGSGKLCIARFLNARTPNVASSGDESVEQSFTVLTGVEVVPHLGNGSNGVVEFRMIARKSEDHASNGSGTIQAVF</sequence>
<evidence type="ECO:0008006" key="3">
    <source>
        <dbReference type="Google" id="ProtNLM"/>
    </source>
</evidence>
<dbReference type="InterPro" id="IPR012871">
    <property type="entry name" value="DUF1668_ORYSA"/>
</dbReference>
<dbReference type="Proteomes" id="UP000324897">
    <property type="component" value="Chromosome 4"/>
</dbReference>
<keyword evidence="2" id="KW-1185">Reference proteome</keyword>
<proteinExistence type="predicted"/>
<evidence type="ECO:0000313" key="2">
    <source>
        <dbReference type="Proteomes" id="UP000324897"/>
    </source>
</evidence>
<evidence type="ECO:0000313" key="1">
    <source>
        <dbReference type="EMBL" id="TVU38219.1"/>
    </source>
</evidence>
<dbReference type="AlphaFoldDB" id="A0A5J9VPU0"/>
<dbReference type="OrthoDB" id="690758at2759"/>
<dbReference type="Pfam" id="PF07893">
    <property type="entry name" value="DUF1668"/>
    <property type="match status" value="1"/>
</dbReference>
<dbReference type="EMBL" id="RWGY01000007">
    <property type="protein sequence ID" value="TVU38219.1"/>
    <property type="molecule type" value="Genomic_DNA"/>
</dbReference>
<gene>
    <name evidence="1" type="ORF">EJB05_11576</name>
</gene>
<accession>A0A5J9VPU0</accession>
<dbReference type="PANTHER" id="PTHR33085:SF145">
    <property type="entry name" value="OS05G0302200 PROTEIN"/>
    <property type="match status" value="1"/>
</dbReference>
<organism evidence="1 2">
    <name type="scientific">Eragrostis curvula</name>
    <name type="common">weeping love grass</name>
    <dbReference type="NCBI Taxonomy" id="38414"/>
    <lineage>
        <taxon>Eukaryota</taxon>
        <taxon>Viridiplantae</taxon>
        <taxon>Streptophyta</taxon>
        <taxon>Embryophyta</taxon>
        <taxon>Tracheophyta</taxon>
        <taxon>Spermatophyta</taxon>
        <taxon>Magnoliopsida</taxon>
        <taxon>Liliopsida</taxon>
        <taxon>Poales</taxon>
        <taxon>Poaceae</taxon>
        <taxon>PACMAD clade</taxon>
        <taxon>Chloridoideae</taxon>
        <taxon>Eragrostideae</taxon>
        <taxon>Eragrostidinae</taxon>
        <taxon>Eragrostis</taxon>
    </lineage>
</organism>
<feature type="non-terminal residue" evidence="1">
    <location>
        <position position="1"/>
    </location>
</feature>
<reference evidence="1 2" key="1">
    <citation type="journal article" date="2019" name="Sci. Rep.">
        <title>A high-quality genome of Eragrostis curvula grass provides insights into Poaceae evolution and supports new strategies to enhance forage quality.</title>
        <authorList>
            <person name="Carballo J."/>
            <person name="Santos B.A.C.M."/>
            <person name="Zappacosta D."/>
            <person name="Garbus I."/>
            <person name="Selva J.P."/>
            <person name="Gallo C.A."/>
            <person name="Diaz A."/>
            <person name="Albertini E."/>
            <person name="Caccamo M."/>
            <person name="Echenique V."/>
        </authorList>
    </citation>
    <scope>NUCLEOTIDE SEQUENCE [LARGE SCALE GENOMIC DNA]</scope>
    <source>
        <strain evidence="2">cv. Victoria</strain>
        <tissue evidence="1">Leaf</tissue>
    </source>
</reference>
<comment type="caution">
    <text evidence="1">The sequence shown here is derived from an EMBL/GenBank/DDBJ whole genome shotgun (WGS) entry which is preliminary data.</text>
</comment>